<dbReference type="OrthoDB" id="128729at2"/>
<accession>A0A0U3T3X2</accession>
<evidence type="ECO:0000256" key="5">
    <source>
        <dbReference type="SAM" id="Phobius"/>
    </source>
</evidence>
<sequence>MSTLWRLRDALARTRRSAERWLTGERHALHAVALARILVGLSVLGLLVTNYSTRQVWVGDASAWAEPARAVSRFPEVSLLDGVSGDLLTVVYVVVMLAAVGLVLGWRAKAMTIVVLLGFIAVTAQNPVLGSIGDNLVRLTLLWMLLMRTADVWSLDANRLEPRESDDVAPDWLRTGLHNVGLVGLGAQTVLAYLAGGLDKASQPVWQQGTALYTTLQLPEFRPFPWLSDLLSNATVLLALLTWTVLAVQLFFAPMLLRRETRNLVAGVAIGVNVLFAVVLATPWSSLAVIAVTGLFVSDDRWAALGERVADLAWPVLDRTADVRYAVADRVADWWYDRVLGLWDRVRFSVFRR</sequence>
<feature type="transmembrane region" description="Helical" evidence="5">
    <location>
        <begin position="87"/>
        <end position="106"/>
    </location>
</feature>
<dbReference type="KEGG" id="aer:AERYTH_11805"/>
<feature type="transmembrane region" description="Helical" evidence="5">
    <location>
        <begin position="230"/>
        <end position="252"/>
    </location>
</feature>
<dbReference type="SMART" id="SM00752">
    <property type="entry name" value="HTTM"/>
    <property type="match status" value="1"/>
</dbReference>
<dbReference type="AlphaFoldDB" id="A0A0U3T3X2"/>
<protein>
    <recommendedName>
        <fullName evidence="6">HTTM-like domain-containing protein</fullName>
    </recommendedName>
</protein>
<evidence type="ECO:0000256" key="4">
    <source>
        <dbReference type="ARBA" id="ARBA00023136"/>
    </source>
</evidence>
<dbReference type="Proteomes" id="UP000067689">
    <property type="component" value="Chromosome"/>
</dbReference>
<evidence type="ECO:0000256" key="2">
    <source>
        <dbReference type="ARBA" id="ARBA00022692"/>
    </source>
</evidence>
<organism evidence="7 8">
    <name type="scientific">Aeromicrobium erythreum</name>
    <dbReference type="NCBI Taxonomy" id="2041"/>
    <lineage>
        <taxon>Bacteria</taxon>
        <taxon>Bacillati</taxon>
        <taxon>Actinomycetota</taxon>
        <taxon>Actinomycetes</taxon>
        <taxon>Propionibacteriales</taxon>
        <taxon>Nocardioidaceae</taxon>
        <taxon>Aeromicrobium</taxon>
    </lineage>
</organism>
<dbReference type="PANTHER" id="PTHR39535">
    <property type="entry name" value="SPORULATION-DELAYING PROTEIN SDPB"/>
    <property type="match status" value="1"/>
</dbReference>
<evidence type="ECO:0000313" key="8">
    <source>
        <dbReference type="Proteomes" id="UP000067689"/>
    </source>
</evidence>
<feature type="domain" description="HTTM-like" evidence="6">
    <location>
        <begin position="26"/>
        <end position="301"/>
    </location>
</feature>
<keyword evidence="3 5" id="KW-1133">Transmembrane helix</keyword>
<feature type="transmembrane region" description="Helical" evidence="5">
    <location>
        <begin position="113"/>
        <end position="130"/>
    </location>
</feature>
<evidence type="ECO:0000259" key="6">
    <source>
        <dbReference type="SMART" id="SM00752"/>
    </source>
</evidence>
<evidence type="ECO:0000313" key="7">
    <source>
        <dbReference type="EMBL" id="ALX05336.1"/>
    </source>
</evidence>
<dbReference type="InterPro" id="IPR011020">
    <property type="entry name" value="HTTM-like"/>
</dbReference>
<gene>
    <name evidence="7" type="ORF">AERYTH_11805</name>
</gene>
<keyword evidence="8" id="KW-1185">Reference proteome</keyword>
<dbReference type="STRING" id="2041.AERYTH_11805"/>
<dbReference type="PANTHER" id="PTHR39535:SF2">
    <property type="entry name" value="HTTM DOMAIN-CONTAINING PROTEIN"/>
    <property type="match status" value="1"/>
</dbReference>
<proteinExistence type="predicted"/>
<keyword evidence="4 5" id="KW-0472">Membrane</keyword>
<name>A0A0U3T3X2_9ACTN</name>
<dbReference type="GO" id="GO:0012505">
    <property type="term" value="C:endomembrane system"/>
    <property type="evidence" value="ECO:0007669"/>
    <property type="project" value="UniProtKB-SubCell"/>
</dbReference>
<keyword evidence="2 5" id="KW-0812">Transmembrane</keyword>
<dbReference type="RefSeq" id="WP_067858874.1">
    <property type="nucleotide sequence ID" value="NZ_CP011502.1"/>
</dbReference>
<dbReference type="EMBL" id="CP011502">
    <property type="protein sequence ID" value="ALX05336.1"/>
    <property type="molecule type" value="Genomic_DNA"/>
</dbReference>
<dbReference type="PATRIC" id="fig|2041.4.peg.2464"/>
<reference evidence="7 8" key="1">
    <citation type="journal article" date="1991" name="Int. J. Syst. Bacteriol.">
        <title>Description of the erythromycin-producing bacterium Arthrobacter sp. strain NRRL B-3381 as Aeromicrobium erythreum gen. nov., sp. nov.</title>
        <authorList>
            <person name="Miller E.S."/>
            <person name="Woese C.R."/>
            <person name="Brenner S."/>
        </authorList>
    </citation>
    <scope>NUCLEOTIDE SEQUENCE [LARGE SCALE GENOMIC DNA]</scope>
    <source>
        <strain evidence="7 8">AR18</strain>
    </source>
</reference>
<feature type="transmembrane region" description="Helical" evidence="5">
    <location>
        <begin position="28"/>
        <end position="48"/>
    </location>
</feature>
<evidence type="ECO:0000256" key="1">
    <source>
        <dbReference type="ARBA" id="ARBA00004127"/>
    </source>
</evidence>
<dbReference type="Pfam" id="PF05090">
    <property type="entry name" value="HTTM"/>
    <property type="match status" value="1"/>
</dbReference>
<dbReference type="InterPro" id="IPR052964">
    <property type="entry name" value="Sporulation_signal_mat"/>
</dbReference>
<feature type="transmembrane region" description="Helical" evidence="5">
    <location>
        <begin position="264"/>
        <end position="297"/>
    </location>
</feature>
<evidence type="ECO:0000256" key="3">
    <source>
        <dbReference type="ARBA" id="ARBA00022989"/>
    </source>
</evidence>
<dbReference type="InterPro" id="IPR053934">
    <property type="entry name" value="HTTM_dom"/>
</dbReference>
<comment type="subcellular location">
    <subcellularLocation>
        <location evidence="1">Endomembrane system</location>
        <topology evidence="1">Multi-pass membrane protein</topology>
    </subcellularLocation>
</comment>